<protein>
    <submittedName>
        <fullName evidence="2">Uncharacterized protein</fullName>
    </submittedName>
</protein>
<evidence type="ECO:0000313" key="2">
    <source>
        <dbReference type="EMBL" id="AAV91032.1"/>
    </source>
</evidence>
<evidence type="ECO:0000313" key="3">
    <source>
        <dbReference type="Proteomes" id="UP000102282"/>
    </source>
</evidence>
<gene>
    <name evidence="2" type="ORF">GIV05</name>
</gene>
<name>Q5GAL1_9VIRU</name>
<dbReference type="EMBL" id="AY666015">
    <property type="protein sequence ID" value="AAV91032.1"/>
    <property type="molecule type" value="Genomic_DNA"/>
</dbReference>
<accession>Q5GAL1</accession>
<sequence length="322" mass="35362">MANFKMYISVYETNVVCKLYGELGVSFNKICRAALSVCDVKMRPYTSMKVVTMDGLVGDYMSQLAHENGRYVCKHSNGQSVPVVLCSFPPEQCPVIKFTVTEMDVFTDDEDDTAIKDYSQSTYVPMAQFGSQQIKQCPDTLASHGANGFQCTRREQNPSDLATGRSVSYAPVYQIKSPSKQKSSNDYAVLQSVKSPVKQTGSFFTDPATKQNNCSIFGSGTFRFNTPSSSAFGTPQTTKTEDANSTAKPQDSGIFGNSVFKFNTSSLFGTASTKPKSEEKPTINTDVSAQEPIPFIRLLSPPAHKLTIKSPEQYRAPKRALH</sequence>
<proteinExistence type="predicted"/>
<evidence type="ECO:0000256" key="1">
    <source>
        <dbReference type="SAM" id="MobiDB-lite"/>
    </source>
</evidence>
<organism evidence="2 3">
    <name type="scientific">Grouper iridovirus</name>
    <dbReference type="NCBI Taxonomy" id="127569"/>
    <lineage>
        <taxon>Viruses</taxon>
        <taxon>Varidnaviria</taxon>
        <taxon>Bamfordvirae</taxon>
        <taxon>Nucleocytoviricota</taxon>
        <taxon>Megaviricetes</taxon>
        <taxon>Pimascovirales</taxon>
        <taxon>Pimascovirales incertae sedis</taxon>
        <taxon>Iridoviridae</taxon>
        <taxon>Alphairidovirinae</taxon>
        <taxon>Ranavirus</taxon>
        <taxon>Ranavirus epinephelus1</taxon>
        <taxon>Singapore grouper iridovirus</taxon>
    </lineage>
</organism>
<feature type="region of interest" description="Disordered" evidence="1">
    <location>
        <begin position="227"/>
        <end position="251"/>
    </location>
</feature>
<feature type="region of interest" description="Disordered" evidence="1">
    <location>
        <begin position="270"/>
        <end position="322"/>
    </location>
</feature>
<feature type="compositionally biased region" description="Polar residues" evidence="1">
    <location>
        <begin position="227"/>
        <end position="249"/>
    </location>
</feature>
<reference evidence="2 3" key="1">
    <citation type="journal article" date="2005" name="J. Virol.">
        <title>Complete genome sequence of the grouper iridovirus and comparison of genomic organization with those of other iridoviruses.</title>
        <authorList>
            <person name="Tsai C.T."/>
            <person name="Ting J.W."/>
            <person name="Wu M.H."/>
            <person name="Wu M.F."/>
            <person name="Guo I.C."/>
            <person name="Chang C.Y."/>
        </authorList>
    </citation>
    <scope>NUCLEOTIDE SEQUENCE [LARGE SCALE GENOMIC DNA]</scope>
</reference>
<dbReference type="Proteomes" id="UP000102282">
    <property type="component" value="Genome"/>
</dbReference>